<protein>
    <submittedName>
        <fullName evidence="1">Uncharacterized protein</fullName>
    </submittedName>
</protein>
<dbReference type="EMBL" id="PPHD01018089">
    <property type="protein sequence ID" value="POI28763.1"/>
    <property type="molecule type" value="Genomic_DNA"/>
</dbReference>
<evidence type="ECO:0000313" key="2">
    <source>
        <dbReference type="Proteomes" id="UP000237246"/>
    </source>
</evidence>
<sequence length="8" mass="1007">MRILAWAF</sequence>
<organism evidence="1 2">
    <name type="scientific">Bambusicola thoracicus</name>
    <name type="common">Chinese bamboo-partridge</name>
    <name type="synonym">Perdix thoracica</name>
    <dbReference type="NCBI Taxonomy" id="9083"/>
    <lineage>
        <taxon>Eukaryota</taxon>
        <taxon>Metazoa</taxon>
        <taxon>Chordata</taxon>
        <taxon>Craniata</taxon>
        <taxon>Vertebrata</taxon>
        <taxon>Euteleostomi</taxon>
        <taxon>Archelosauria</taxon>
        <taxon>Archosauria</taxon>
        <taxon>Dinosauria</taxon>
        <taxon>Saurischia</taxon>
        <taxon>Theropoda</taxon>
        <taxon>Coelurosauria</taxon>
        <taxon>Aves</taxon>
        <taxon>Neognathae</taxon>
        <taxon>Galloanserae</taxon>
        <taxon>Galliformes</taxon>
        <taxon>Phasianidae</taxon>
        <taxon>Perdicinae</taxon>
        <taxon>Bambusicola</taxon>
    </lineage>
</organism>
<gene>
    <name evidence="1" type="ORF">CIB84_007487</name>
</gene>
<accession>A0A2P4SXC5</accession>
<name>A0A2P4SXC5_BAMTH</name>
<reference evidence="1 2" key="1">
    <citation type="submission" date="2018-01" db="EMBL/GenBank/DDBJ databases">
        <title>Comparison of the Chinese Bamboo Partridge and Red Junglefowl genome sequences highlights the importance of demography in genome evolution.</title>
        <authorList>
            <person name="Tiley G.P."/>
            <person name="Kimball R.T."/>
            <person name="Braun E.L."/>
            <person name="Burleigh J.G."/>
        </authorList>
    </citation>
    <scope>NUCLEOTIDE SEQUENCE [LARGE SCALE GENOMIC DNA]</scope>
    <source>
        <strain evidence="1">RTK389</strain>
        <tissue evidence="1">Blood</tissue>
    </source>
</reference>
<dbReference type="Proteomes" id="UP000237246">
    <property type="component" value="Unassembled WGS sequence"/>
</dbReference>
<keyword evidence="2" id="KW-1185">Reference proteome</keyword>
<evidence type="ECO:0000313" key="1">
    <source>
        <dbReference type="EMBL" id="POI28763.1"/>
    </source>
</evidence>
<proteinExistence type="predicted"/>
<comment type="caution">
    <text evidence="1">The sequence shown here is derived from an EMBL/GenBank/DDBJ whole genome shotgun (WGS) entry which is preliminary data.</text>
</comment>